<evidence type="ECO:0000259" key="5">
    <source>
        <dbReference type="Pfam" id="PF03466"/>
    </source>
</evidence>
<dbReference type="EMBL" id="UOEK01000395">
    <property type="protein sequence ID" value="VAW07299.1"/>
    <property type="molecule type" value="Genomic_DNA"/>
</dbReference>
<sequence length="124" mass="13197">QGTCTLGDLDGEGLIAFRKGSAFFETVDSALRIAGVTPNFVMGTSDLSMTRNLASRGLGIALLPRSLAEIDGPPIDVVEIKPTPPIRTVALTWSESGPRSPASRAFLAFALDWLGEALGREIRR</sequence>
<evidence type="ECO:0000256" key="3">
    <source>
        <dbReference type="ARBA" id="ARBA00023125"/>
    </source>
</evidence>
<dbReference type="GO" id="GO:0032993">
    <property type="term" value="C:protein-DNA complex"/>
    <property type="evidence" value="ECO:0007669"/>
    <property type="project" value="TreeGrafter"/>
</dbReference>
<keyword evidence="4" id="KW-0804">Transcription</keyword>
<dbReference type="GO" id="GO:0003677">
    <property type="term" value="F:DNA binding"/>
    <property type="evidence" value="ECO:0007669"/>
    <property type="project" value="UniProtKB-KW"/>
</dbReference>
<dbReference type="GO" id="GO:0003700">
    <property type="term" value="F:DNA-binding transcription factor activity"/>
    <property type="evidence" value="ECO:0007669"/>
    <property type="project" value="TreeGrafter"/>
</dbReference>
<dbReference type="InterPro" id="IPR005119">
    <property type="entry name" value="LysR_subst-bd"/>
</dbReference>
<dbReference type="Pfam" id="PF03466">
    <property type="entry name" value="LysR_substrate"/>
    <property type="match status" value="1"/>
</dbReference>
<evidence type="ECO:0000256" key="4">
    <source>
        <dbReference type="ARBA" id="ARBA00023163"/>
    </source>
</evidence>
<evidence type="ECO:0000313" key="6">
    <source>
        <dbReference type="EMBL" id="VAW07299.1"/>
    </source>
</evidence>
<evidence type="ECO:0000256" key="2">
    <source>
        <dbReference type="ARBA" id="ARBA00023015"/>
    </source>
</evidence>
<gene>
    <name evidence="6" type="ORF">MNBD_ACTINO02-2468</name>
</gene>
<accession>A0A3B0T4P4</accession>
<reference evidence="6" key="1">
    <citation type="submission" date="2018-06" db="EMBL/GenBank/DDBJ databases">
        <authorList>
            <person name="Zhirakovskaya E."/>
        </authorList>
    </citation>
    <scope>NUCLEOTIDE SEQUENCE</scope>
</reference>
<organism evidence="6">
    <name type="scientific">hydrothermal vent metagenome</name>
    <dbReference type="NCBI Taxonomy" id="652676"/>
    <lineage>
        <taxon>unclassified sequences</taxon>
        <taxon>metagenomes</taxon>
        <taxon>ecological metagenomes</taxon>
    </lineage>
</organism>
<proteinExistence type="inferred from homology"/>
<dbReference type="CDD" id="cd05466">
    <property type="entry name" value="PBP2_LTTR_substrate"/>
    <property type="match status" value="1"/>
</dbReference>
<comment type="similarity">
    <text evidence="1">Belongs to the LysR transcriptional regulatory family.</text>
</comment>
<keyword evidence="2" id="KW-0805">Transcription regulation</keyword>
<dbReference type="Gene3D" id="3.40.190.290">
    <property type="match status" value="1"/>
</dbReference>
<feature type="non-terminal residue" evidence="6">
    <location>
        <position position="1"/>
    </location>
</feature>
<name>A0A3B0T4P4_9ZZZZ</name>
<dbReference type="PANTHER" id="PTHR30346">
    <property type="entry name" value="TRANSCRIPTIONAL DUAL REGULATOR HCAR-RELATED"/>
    <property type="match status" value="1"/>
</dbReference>
<dbReference type="SUPFAM" id="SSF53850">
    <property type="entry name" value="Periplasmic binding protein-like II"/>
    <property type="match status" value="1"/>
</dbReference>
<protein>
    <recommendedName>
        <fullName evidence="5">LysR substrate-binding domain-containing protein</fullName>
    </recommendedName>
</protein>
<dbReference type="PANTHER" id="PTHR30346:SF28">
    <property type="entry name" value="HTH-TYPE TRANSCRIPTIONAL REGULATOR CYNR"/>
    <property type="match status" value="1"/>
</dbReference>
<keyword evidence="3" id="KW-0238">DNA-binding</keyword>
<evidence type="ECO:0000256" key="1">
    <source>
        <dbReference type="ARBA" id="ARBA00009437"/>
    </source>
</evidence>
<feature type="domain" description="LysR substrate-binding" evidence="5">
    <location>
        <begin position="4"/>
        <end position="114"/>
    </location>
</feature>
<dbReference type="AlphaFoldDB" id="A0A3B0T4P4"/>